<dbReference type="EC" id="2.4.1.258" evidence="3 14"/>
<feature type="transmembrane region" description="Helical" evidence="14">
    <location>
        <begin position="209"/>
        <end position="230"/>
    </location>
</feature>
<evidence type="ECO:0000256" key="10">
    <source>
        <dbReference type="ARBA" id="ARBA00023136"/>
    </source>
</evidence>
<evidence type="ECO:0000256" key="7">
    <source>
        <dbReference type="ARBA" id="ARBA00022692"/>
    </source>
</evidence>
<dbReference type="Pfam" id="PF05208">
    <property type="entry name" value="ALG3"/>
    <property type="match status" value="1"/>
</dbReference>
<dbReference type="Proteomes" id="UP000646827">
    <property type="component" value="Unassembled WGS sequence"/>
</dbReference>
<organism evidence="15 16">
    <name type="scientific">Circinella minor</name>
    <dbReference type="NCBI Taxonomy" id="1195481"/>
    <lineage>
        <taxon>Eukaryota</taxon>
        <taxon>Fungi</taxon>
        <taxon>Fungi incertae sedis</taxon>
        <taxon>Mucoromycota</taxon>
        <taxon>Mucoromycotina</taxon>
        <taxon>Mucoromycetes</taxon>
        <taxon>Mucorales</taxon>
        <taxon>Lichtheimiaceae</taxon>
        <taxon>Circinella</taxon>
    </lineage>
</organism>
<feature type="transmembrane region" description="Helical" evidence="14">
    <location>
        <begin position="107"/>
        <end position="125"/>
    </location>
</feature>
<protein>
    <recommendedName>
        <fullName evidence="4 14">Dol-P-Man:Man(5)GlcNAc(2)-PP-Dol alpha-1,3-mannosyltransferase</fullName>
        <ecNumber evidence="3 14">2.4.1.258</ecNumber>
    </recommendedName>
    <alternativeName>
        <fullName evidence="14">Dol-P-Man-dependent alpha(1-3)-mannosyltransferase</fullName>
    </alternativeName>
</protein>
<keyword evidence="7 14" id="KW-0812">Transmembrane</keyword>
<name>A0A8H7RWZ0_9FUNG</name>
<evidence type="ECO:0000256" key="13">
    <source>
        <dbReference type="ARBA" id="ARBA00093457"/>
    </source>
</evidence>
<evidence type="ECO:0000256" key="5">
    <source>
        <dbReference type="ARBA" id="ARBA00022676"/>
    </source>
</evidence>
<accession>A0A8H7RWZ0</accession>
<comment type="catalytic activity">
    <reaction evidence="12 14">
        <text>an alpha-D-Man-(1-&gt;2)-alpha-D-Man-(1-&gt;2)-alpha-D-Man-(1-&gt;3)-[alpha-D-Man-(1-&gt;6)]-beta-D-Man-(1-&gt;4)-beta-D-GlcNAc-(1-&gt;4)-alpha-D-GlcNAc-diphospho-di-trans,poly-cis-dolichol + a di-trans,poly-cis-dolichyl beta-D-mannosyl phosphate = an alpha-D-Man-(1-&gt;2)-alpha-D-Man-(1-&gt;2)-alpha-D-Man-(1-&gt;3)-[alpha-D-Man-(1-&gt;3)-alpha-D-Man-(1-&gt;6)]-beta-D-Man-(1-&gt;4)-beta-D-GlcNAc-(1-&gt;4)-alpha-D-GlcNAc-diphospho-di-trans,poly-cis-dolichol + a di-trans,poly-cis-dolichyl phosphate + H(+)</text>
        <dbReference type="Rhea" id="RHEA:29527"/>
        <dbReference type="Rhea" id="RHEA-COMP:19498"/>
        <dbReference type="Rhea" id="RHEA-COMP:19501"/>
        <dbReference type="Rhea" id="RHEA-COMP:19516"/>
        <dbReference type="Rhea" id="RHEA-COMP:19517"/>
        <dbReference type="ChEBI" id="CHEBI:15378"/>
        <dbReference type="ChEBI" id="CHEBI:57683"/>
        <dbReference type="ChEBI" id="CHEBI:58211"/>
        <dbReference type="ChEBI" id="CHEBI:132515"/>
        <dbReference type="ChEBI" id="CHEBI:132516"/>
        <dbReference type="EC" id="2.4.1.258"/>
    </reaction>
    <physiologicalReaction direction="left-to-right" evidence="12 14">
        <dbReference type="Rhea" id="RHEA:29528"/>
    </physiologicalReaction>
</comment>
<evidence type="ECO:0000256" key="14">
    <source>
        <dbReference type="RuleBase" id="RU364047"/>
    </source>
</evidence>
<evidence type="ECO:0000256" key="1">
    <source>
        <dbReference type="ARBA" id="ARBA00004477"/>
    </source>
</evidence>
<feature type="transmembrane region" description="Helical" evidence="14">
    <location>
        <begin position="296"/>
        <end position="313"/>
    </location>
</feature>
<comment type="subcellular location">
    <subcellularLocation>
        <location evidence="1 14">Endoplasmic reticulum membrane</location>
        <topology evidence="1 14">Multi-pass membrane protein</topology>
    </subcellularLocation>
</comment>
<feature type="transmembrane region" description="Helical" evidence="14">
    <location>
        <begin position="145"/>
        <end position="167"/>
    </location>
</feature>
<keyword evidence="5 14" id="KW-0328">Glycosyltransferase</keyword>
<evidence type="ECO:0000256" key="12">
    <source>
        <dbReference type="ARBA" id="ARBA00049506"/>
    </source>
</evidence>
<dbReference type="InterPro" id="IPR007873">
    <property type="entry name" value="Glycosyltransferase_ALG3"/>
</dbReference>
<keyword evidence="16" id="KW-1185">Reference proteome</keyword>
<dbReference type="GO" id="GO:0005789">
    <property type="term" value="C:endoplasmic reticulum membrane"/>
    <property type="evidence" value="ECO:0007669"/>
    <property type="project" value="UniProtKB-SubCell"/>
</dbReference>
<feature type="transmembrane region" description="Helical" evidence="14">
    <location>
        <begin position="179"/>
        <end position="203"/>
    </location>
</feature>
<dbReference type="EMBL" id="JAEPRB010000248">
    <property type="protein sequence ID" value="KAG2218160.1"/>
    <property type="molecule type" value="Genomic_DNA"/>
</dbReference>
<keyword evidence="6 14" id="KW-0808">Transferase</keyword>
<sequence length="330" mass="38589">MATITVRRIARLPLQLLFNREYFWYLASLLLIGECVFNFLIINKVAYTEIDWIAYMQEVKGYLDGERDYQKLYGDTGPLVYPAGFVYVYSFLYYITNNGRNIRLAQYLFEVLYLATQWFVFAIYSKSKKLPPYSIILLCISKRLHSIYVLRCFNDPVAMFFMYSCILAMLNRRWLLSSVLYSVALSIKMNVLLFFPAFGILLWQAIGAWVTMVYLFIIVAIQAGLAYPFLSMYPESYLGRAFEFSRVFDYQWTVNWRMMDEKSFVSPEFANALLTGHGVTLLIFVVMVWAKGKFTLFYIYISTVIIKMFIDGFRNRTRVLSADGNVVITC</sequence>
<evidence type="ECO:0000256" key="6">
    <source>
        <dbReference type="ARBA" id="ARBA00022679"/>
    </source>
</evidence>
<comment type="caution">
    <text evidence="15">The sequence shown here is derived from an EMBL/GenBank/DDBJ whole genome shotgun (WGS) entry which is preliminary data.</text>
</comment>
<gene>
    <name evidence="15" type="ORF">INT45_006212</name>
</gene>
<keyword evidence="9 14" id="KW-1133">Transmembrane helix</keyword>
<keyword evidence="8 14" id="KW-0256">Endoplasmic reticulum</keyword>
<feature type="transmembrane region" description="Helical" evidence="14">
    <location>
        <begin position="269"/>
        <end position="290"/>
    </location>
</feature>
<evidence type="ECO:0000313" key="15">
    <source>
        <dbReference type="EMBL" id="KAG2218160.1"/>
    </source>
</evidence>
<feature type="transmembrane region" description="Helical" evidence="14">
    <location>
        <begin position="21"/>
        <end position="42"/>
    </location>
</feature>
<dbReference type="AlphaFoldDB" id="A0A8H7RWZ0"/>
<evidence type="ECO:0000256" key="9">
    <source>
        <dbReference type="ARBA" id="ARBA00022989"/>
    </source>
</evidence>
<dbReference type="OrthoDB" id="20028at2759"/>
<comment type="function">
    <text evidence="11 14">Dol-P-Man:Man(5)GlcNAc(2)-PP-Dol alpha-1,3-mannosyltransferase that operates in the biosynthetic pathway of dolichol-linked oligosaccharides, the glycan precursors employed in protein asparagine (N)-glycosylation. The assembly of dolichol-linked oligosaccharides begins on the cytosolic side of the endoplasmic reticulum membrane and finishes in its lumen. The sequential addition of sugars to dolichol pyrophosphate produces dolichol-linked oligosaccharides containing fourteen sugars, including two GlcNAcs, nine mannoses and three glucoses. Once assembled, the oligosaccharide is transferred from the lipid to nascent proteins by oligosaccharyltransferases. In the lumen of the endoplasmic reticulum, adds the first dolichyl beta-D-mannosyl phosphate derived mannose in an alpha-1,3 linkage to Man(5)GlcNAc(2)-PP-dolichol to produce Man(6)GlcNAc(2)-PP-dolichol.</text>
</comment>
<dbReference type="PANTHER" id="PTHR12646:SF0">
    <property type="entry name" value="DOL-P-MAN:MAN(5)GLCNAC(2)-PP-DOL ALPHA-1,3-MANNOSYLTRANSFERASE"/>
    <property type="match status" value="1"/>
</dbReference>
<reference evidence="15 16" key="1">
    <citation type="submission" date="2020-12" db="EMBL/GenBank/DDBJ databases">
        <title>Metabolic potential, ecology and presence of endohyphal bacteria is reflected in genomic diversity of Mucoromycotina.</title>
        <authorList>
            <person name="Muszewska A."/>
            <person name="Okrasinska A."/>
            <person name="Steczkiewicz K."/>
            <person name="Drgas O."/>
            <person name="Orlowska M."/>
            <person name="Perlinska-Lenart U."/>
            <person name="Aleksandrzak-Piekarczyk T."/>
            <person name="Szatraj K."/>
            <person name="Zielenkiewicz U."/>
            <person name="Pilsyk S."/>
            <person name="Malc E."/>
            <person name="Mieczkowski P."/>
            <person name="Kruszewska J.S."/>
            <person name="Biernat P."/>
            <person name="Pawlowska J."/>
        </authorList>
    </citation>
    <scope>NUCLEOTIDE SEQUENCE [LARGE SCALE GENOMIC DNA]</scope>
    <source>
        <strain evidence="15 16">CBS 142.35</strain>
    </source>
</reference>
<dbReference type="UniPathway" id="UPA00378"/>
<dbReference type="GO" id="GO:0052925">
    <property type="term" value="F:dol-P-Man:Man(5)GlcNAc(2)-PP-Dol alpha-1,3-mannosyltransferase activity"/>
    <property type="evidence" value="ECO:0007669"/>
    <property type="project" value="UniProtKB-EC"/>
</dbReference>
<evidence type="ECO:0000256" key="4">
    <source>
        <dbReference type="ARBA" id="ARBA00015561"/>
    </source>
</evidence>
<evidence type="ECO:0000256" key="8">
    <source>
        <dbReference type="ARBA" id="ARBA00022824"/>
    </source>
</evidence>
<evidence type="ECO:0000256" key="2">
    <source>
        <dbReference type="ARBA" id="ARBA00004922"/>
    </source>
</evidence>
<evidence type="ECO:0000256" key="11">
    <source>
        <dbReference type="ARBA" id="ARBA00044743"/>
    </source>
</evidence>
<keyword evidence="10 14" id="KW-0472">Membrane</keyword>
<dbReference type="PANTHER" id="PTHR12646">
    <property type="entry name" value="NOT56 - RELATED"/>
    <property type="match status" value="1"/>
</dbReference>
<comment type="pathway">
    <text evidence="2 14">Protein modification; protein glycosylation.</text>
</comment>
<proteinExistence type="inferred from homology"/>
<evidence type="ECO:0000313" key="16">
    <source>
        <dbReference type="Proteomes" id="UP000646827"/>
    </source>
</evidence>
<feature type="transmembrane region" description="Helical" evidence="14">
    <location>
        <begin position="79"/>
        <end position="95"/>
    </location>
</feature>
<comment type="similarity">
    <text evidence="13">Belongs to the glycosyltransferase ALG3 family.</text>
</comment>
<evidence type="ECO:0000256" key="3">
    <source>
        <dbReference type="ARBA" id="ARBA00011964"/>
    </source>
</evidence>